<comment type="similarity">
    <text evidence="1">Belongs to the HipA Ser/Thr kinase family.</text>
</comment>
<proteinExistence type="inferred from homology"/>
<evidence type="ECO:0000256" key="2">
    <source>
        <dbReference type="ARBA" id="ARBA00022679"/>
    </source>
</evidence>
<evidence type="ECO:0000313" key="7">
    <source>
        <dbReference type="Proteomes" id="UP000256763"/>
    </source>
</evidence>
<protein>
    <submittedName>
        <fullName evidence="6">Toxin HipA</fullName>
    </submittedName>
</protein>
<accession>A0A3E0WQJ8</accession>
<dbReference type="InterPro" id="IPR052028">
    <property type="entry name" value="HipA_Ser/Thr_kinase"/>
</dbReference>
<dbReference type="GO" id="GO:0005829">
    <property type="term" value="C:cytosol"/>
    <property type="evidence" value="ECO:0007669"/>
    <property type="project" value="TreeGrafter"/>
</dbReference>
<evidence type="ECO:0000256" key="3">
    <source>
        <dbReference type="ARBA" id="ARBA00022777"/>
    </source>
</evidence>
<dbReference type="OrthoDB" id="9805913at2"/>
<keyword evidence="2" id="KW-0808">Transferase</keyword>
<keyword evidence="3" id="KW-0418">Kinase</keyword>
<evidence type="ECO:0000256" key="1">
    <source>
        <dbReference type="ARBA" id="ARBA00010164"/>
    </source>
</evidence>
<comment type="caution">
    <text evidence="6">The sequence shown here is derived from an EMBL/GenBank/DDBJ whole genome shotgun (WGS) entry which is preliminary data.</text>
</comment>
<dbReference type="Gene3D" id="1.10.1070.20">
    <property type="match status" value="1"/>
</dbReference>
<keyword evidence="7" id="KW-1185">Reference proteome</keyword>
<dbReference type="InterPro" id="IPR017508">
    <property type="entry name" value="HipA_N1"/>
</dbReference>
<dbReference type="Pfam" id="PF07804">
    <property type="entry name" value="HipA_C"/>
    <property type="match status" value="1"/>
</dbReference>
<dbReference type="Proteomes" id="UP000256763">
    <property type="component" value="Unassembled WGS sequence"/>
</dbReference>
<dbReference type="PANTHER" id="PTHR37419">
    <property type="entry name" value="SERINE/THREONINE-PROTEIN KINASE TOXIN HIPA"/>
    <property type="match status" value="1"/>
</dbReference>
<evidence type="ECO:0000259" key="4">
    <source>
        <dbReference type="Pfam" id="PF07804"/>
    </source>
</evidence>
<evidence type="ECO:0000259" key="5">
    <source>
        <dbReference type="Pfam" id="PF13657"/>
    </source>
</evidence>
<gene>
    <name evidence="6" type="ORF">CAL65_13385</name>
</gene>
<feature type="domain" description="HipA-like C-terminal" evidence="4">
    <location>
        <begin position="177"/>
        <end position="415"/>
    </location>
</feature>
<dbReference type="GO" id="GO:0004674">
    <property type="term" value="F:protein serine/threonine kinase activity"/>
    <property type="evidence" value="ECO:0007669"/>
    <property type="project" value="TreeGrafter"/>
</dbReference>
<dbReference type="InterPro" id="IPR012893">
    <property type="entry name" value="HipA-like_C"/>
</dbReference>
<evidence type="ECO:0000313" key="6">
    <source>
        <dbReference type="EMBL" id="RFA35098.1"/>
    </source>
</evidence>
<dbReference type="EMBL" id="NFZW01000013">
    <property type="protein sequence ID" value="RFA35098.1"/>
    <property type="molecule type" value="Genomic_DNA"/>
</dbReference>
<name>A0A3E0WQJ8_9GAMM</name>
<dbReference type="AlphaFoldDB" id="A0A3E0WQJ8"/>
<sequence length="441" mass="49610">MAGRGLVAEVILWGARIGAVSWDDERRLAAFEYDPQFRHSGIELAPLTMPLSDRIYTFPQLNRESFHGLPGLLADSLPDKFGNRLIDAWLVREGRSVDSFTPVERLCYIGTRGMGALEFRPAIGSRKRKSEPLDVAELVLLANEVLSNRASMHIRLGDADGDGRREAMNDILQVGVSAGGARAKAVIAWNPATNEVRSGQVKAPAGFQHWLLKFDGVRENRDKEALADPQGFGLIEYAYYRMATAAGIAMAPCRLLRENGRYHFMTKRFDRTDGGGRLHMQTLCAIAHYDFNQAGAYGYEQALEVIDRLGLGKDALEEQFRRMVFNVAARNQDDHTKNIAFLMDKSGAWSLSPAYDVTYAYNPLGQWTNQHQMSVNGKRRDIELADFLTVAERFRITLPRARRIVREVDAAIAQWPRFAEEADVPASFQAQIQREQRRYSA</sequence>
<organism evidence="6 7">
    <name type="scientific">Alkalilimnicola ehrlichii</name>
    <dbReference type="NCBI Taxonomy" id="351052"/>
    <lineage>
        <taxon>Bacteria</taxon>
        <taxon>Pseudomonadati</taxon>
        <taxon>Pseudomonadota</taxon>
        <taxon>Gammaproteobacteria</taxon>
        <taxon>Chromatiales</taxon>
        <taxon>Ectothiorhodospiraceae</taxon>
        <taxon>Alkalilimnicola</taxon>
    </lineage>
</organism>
<dbReference type="Pfam" id="PF13657">
    <property type="entry name" value="Couple_hipA"/>
    <property type="match status" value="1"/>
</dbReference>
<dbReference type="PANTHER" id="PTHR37419:SF8">
    <property type="entry name" value="TOXIN YJJJ"/>
    <property type="match status" value="1"/>
</dbReference>
<feature type="domain" description="HipA N-terminal subdomain 1" evidence="5">
    <location>
        <begin position="9"/>
        <end position="119"/>
    </location>
</feature>
<dbReference type="RefSeq" id="WP_116303635.1">
    <property type="nucleotide sequence ID" value="NZ_NFZV01000025.1"/>
</dbReference>
<reference evidence="7" key="1">
    <citation type="submission" date="2017-05" db="EMBL/GenBank/DDBJ databases">
        <authorList>
            <person name="Sharma S."/>
            <person name="Sidhu C."/>
            <person name="Pinnaka A.K."/>
        </authorList>
    </citation>
    <scope>NUCLEOTIDE SEQUENCE [LARGE SCALE GENOMIC DNA]</scope>
    <source>
        <strain evidence="7">AK93</strain>
    </source>
</reference>